<reference evidence="1" key="1">
    <citation type="submission" date="2019-10" db="EMBL/GenBank/DDBJ databases">
        <authorList>
            <consortium name="DOE Joint Genome Institute"/>
            <person name="Kuo A."/>
            <person name="Miyauchi S."/>
            <person name="Kiss E."/>
            <person name="Drula E."/>
            <person name="Kohler A."/>
            <person name="Sanchez-Garcia M."/>
            <person name="Andreopoulos B."/>
            <person name="Barry K.W."/>
            <person name="Bonito G."/>
            <person name="Buee M."/>
            <person name="Carver A."/>
            <person name="Chen C."/>
            <person name="Cichocki N."/>
            <person name="Clum A."/>
            <person name="Culley D."/>
            <person name="Crous P.W."/>
            <person name="Fauchery L."/>
            <person name="Girlanda M."/>
            <person name="Hayes R."/>
            <person name="Keri Z."/>
            <person name="Labutti K."/>
            <person name="Lipzen A."/>
            <person name="Lombard V."/>
            <person name="Magnuson J."/>
            <person name="Maillard F."/>
            <person name="Morin E."/>
            <person name="Murat C."/>
            <person name="Nolan M."/>
            <person name="Ohm R."/>
            <person name="Pangilinan J."/>
            <person name="Pereira M."/>
            <person name="Perotto S."/>
            <person name="Peter M."/>
            <person name="Riley R."/>
            <person name="Sitrit Y."/>
            <person name="Stielow B."/>
            <person name="Szollosi G."/>
            <person name="Zifcakova L."/>
            <person name="Stursova M."/>
            <person name="Spatafora J.W."/>
            <person name="Tedersoo L."/>
            <person name="Vaario L.-M."/>
            <person name="Yamada A."/>
            <person name="Yan M."/>
            <person name="Wang P."/>
            <person name="Xu J."/>
            <person name="Bruns T."/>
            <person name="Baldrian P."/>
            <person name="Vilgalys R."/>
            <person name="Henrissat B."/>
            <person name="Grigoriev I.V."/>
            <person name="Hibbett D."/>
            <person name="Nagy L.G."/>
            <person name="Martin F.M."/>
        </authorList>
    </citation>
    <scope>NUCLEOTIDE SEQUENCE</scope>
    <source>
        <strain evidence="1">P2</strain>
    </source>
</reference>
<gene>
    <name evidence="1" type="ORF">BDM02DRAFT_2901662</name>
</gene>
<name>A0ACB6ZRX3_THEGA</name>
<protein>
    <submittedName>
        <fullName evidence="1">DNA binding protein</fullName>
    </submittedName>
</protein>
<comment type="caution">
    <text evidence="1">The sequence shown here is derived from an EMBL/GenBank/DDBJ whole genome shotgun (WGS) entry which is preliminary data.</text>
</comment>
<keyword evidence="2" id="KW-1185">Reference proteome</keyword>
<organism evidence="1 2">
    <name type="scientific">Thelephora ganbajun</name>
    <name type="common">Ganba fungus</name>
    <dbReference type="NCBI Taxonomy" id="370292"/>
    <lineage>
        <taxon>Eukaryota</taxon>
        <taxon>Fungi</taxon>
        <taxon>Dikarya</taxon>
        <taxon>Basidiomycota</taxon>
        <taxon>Agaricomycotina</taxon>
        <taxon>Agaricomycetes</taxon>
        <taxon>Thelephorales</taxon>
        <taxon>Thelephoraceae</taxon>
        <taxon>Thelephora</taxon>
    </lineage>
</organism>
<evidence type="ECO:0000313" key="2">
    <source>
        <dbReference type="Proteomes" id="UP000886501"/>
    </source>
</evidence>
<accession>A0ACB6ZRX3</accession>
<dbReference type="EMBL" id="MU117969">
    <property type="protein sequence ID" value="KAF9652282.1"/>
    <property type="molecule type" value="Genomic_DNA"/>
</dbReference>
<dbReference type="Proteomes" id="UP000886501">
    <property type="component" value="Unassembled WGS sequence"/>
</dbReference>
<sequence>MSDVQTAPSDALTEPKPIIRLKESVVNKIAAGEIIHRPSSALKELIENSLDAGSTSIRVTIKDGGMKLLQIQDNGCGIKCSDLPILAERFTTSKLSSFSDLSHLTTYGFRGEALASISHVAHLSVITKTAAAEHAWKVHYEDGKLVPAKAGQTAEPKPCAGNDGTIITVEDLFYNTPTRLSALRSSTEEYARILDVMTKYAVHNHKVALVCKKAGSSAPDLSSSPSSSTSQAINLLYGTSIGKALLQVTCGPDPNTTHTSKDAESWKAEVVFTNASYQAKKFVFLLFINHRLVESTRIRRAMETIYTSILPKGFFPFMYLSLEINPESVDVNVHPTKREVHFLNEDAIVERVCNVSQERLLHKSQSRSYPTQTLLTQGQRSPMDVDQPGGSQDKEPGPSRVHTVQITSASTSKKKVAPKNLIRTSAADRTLDSMFPVIPSNRTQPQPQPQTEARAQVTTEENSDRGGEGPPAPLRREGSRKTKEIQESTIALTSIKDLRKRIIVKEHQGLHEVLEGHVFVGIVDLDRCLSLVQHSTQLYLLNHGSLAEELFYQLGLRQFSNFAKFKLEPAPPLRKLISIAVDAEDGISRTKLTKEQVTEFIYRTLIDSDRREMLSEYFCLTITDEGLVQTLPLILRGYIPNLDKLPLLLMRLGPQVDWTDEERCFESILRELAYFYVPGPLDGTPTTPEETEESKAEKWQIEHVLFPAMRKYLVPPKSLLERDVVQVASLPDLYRVFERC</sequence>
<reference evidence="1" key="2">
    <citation type="journal article" date="2020" name="Nat. Commun.">
        <title>Large-scale genome sequencing of mycorrhizal fungi provides insights into the early evolution of symbiotic traits.</title>
        <authorList>
            <person name="Miyauchi S."/>
            <person name="Kiss E."/>
            <person name="Kuo A."/>
            <person name="Drula E."/>
            <person name="Kohler A."/>
            <person name="Sanchez-Garcia M."/>
            <person name="Morin E."/>
            <person name="Andreopoulos B."/>
            <person name="Barry K.W."/>
            <person name="Bonito G."/>
            <person name="Buee M."/>
            <person name="Carver A."/>
            <person name="Chen C."/>
            <person name="Cichocki N."/>
            <person name="Clum A."/>
            <person name="Culley D."/>
            <person name="Crous P.W."/>
            <person name="Fauchery L."/>
            <person name="Girlanda M."/>
            <person name="Hayes R.D."/>
            <person name="Keri Z."/>
            <person name="LaButti K."/>
            <person name="Lipzen A."/>
            <person name="Lombard V."/>
            <person name="Magnuson J."/>
            <person name="Maillard F."/>
            <person name="Murat C."/>
            <person name="Nolan M."/>
            <person name="Ohm R.A."/>
            <person name="Pangilinan J."/>
            <person name="Pereira M.F."/>
            <person name="Perotto S."/>
            <person name="Peter M."/>
            <person name="Pfister S."/>
            <person name="Riley R."/>
            <person name="Sitrit Y."/>
            <person name="Stielow J.B."/>
            <person name="Szollosi G."/>
            <person name="Zifcakova L."/>
            <person name="Stursova M."/>
            <person name="Spatafora J.W."/>
            <person name="Tedersoo L."/>
            <person name="Vaario L.M."/>
            <person name="Yamada A."/>
            <person name="Yan M."/>
            <person name="Wang P."/>
            <person name="Xu J."/>
            <person name="Bruns T."/>
            <person name="Baldrian P."/>
            <person name="Vilgalys R."/>
            <person name="Dunand C."/>
            <person name="Henrissat B."/>
            <person name="Grigoriev I.V."/>
            <person name="Hibbett D."/>
            <person name="Nagy L.G."/>
            <person name="Martin F.M."/>
        </authorList>
    </citation>
    <scope>NUCLEOTIDE SEQUENCE</scope>
    <source>
        <strain evidence="1">P2</strain>
    </source>
</reference>
<proteinExistence type="predicted"/>
<evidence type="ECO:0000313" key="1">
    <source>
        <dbReference type="EMBL" id="KAF9652282.1"/>
    </source>
</evidence>